<dbReference type="PANTHER" id="PTHR21435:SF1">
    <property type="entry name" value="MITOCHONDRIAL IMPORT INNER MEMBRANE TRANSLOCASE SUBUNIT TIM29"/>
    <property type="match status" value="1"/>
</dbReference>
<dbReference type="EMBL" id="CADEPI010000031">
    <property type="protein sequence ID" value="CAB3367541.1"/>
    <property type="molecule type" value="Genomic_DNA"/>
</dbReference>
<evidence type="ECO:0000313" key="1">
    <source>
        <dbReference type="EMBL" id="CAB3367541.1"/>
    </source>
</evidence>
<dbReference type="OrthoDB" id="5970620at2759"/>
<dbReference type="GO" id="GO:0045039">
    <property type="term" value="P:protein insertion into mitochondrial inner membrane"/>
    <property type="evidence" value="ECO:0007669"/>
    <property type="project" value="TreeGrafter"/>
</dbReference>
<protein>
    <recommendedName>
        <fullName evidence="3">Mitochondrial import inner membrane translocase subunit Tim29</fullName>
    </recommendedName>
</protein>
<proteinExistence type="predicted"/>
<comment type="caution">
    <text evidence="1">The sequence shown here is derived from an EMBL/GenBank/DDBJ whole genome shotgun (WGS) entry which is preliminary data.</text>
</comment>
<evidence type="ECO:0000313" key="2">
    <source>
        <dbReference type="Proteomes" id="UP000494165"/>
    </source>
</evidence>
<dbReference type="Proteomes" id="UP000494165">
    <property type="component" value="Unassembled WGS sequence"/>
</dbReference>
<dbReference type="GO" id="GO:0042721">
    <property type="term" value="C:TIM22 mitochondrial import inner membrane insertion complex"/>
    <property type="evidence" value="ECO:0007669"/>
    <property type="project" value="InterPro"/>
</dbReference>
<dbReference type="PANTHER" id="PTHR21435">
    <property type="entry name" value="MITOCHONDRIAL IMPORT INNER MEMBRANE TRANSLOCASE SUBUNIT TIM29"/>
    <property type="match status" value="1"/>
</dbReference>
<name>A0A8S1C5W3_9INSE</name>
<organism evidence="1 2">
    <name type="scientific">Cloeon dipterum</name>
    <dbReference type="NCBI Taxonomy" id="197152"/>
    <lineage>
        <taxon>Eukaryota</taxon>
        <taxon>Metazoa</taxon>
        <taxon>Ecdysozoa</taxon>
        <taxon>Arthropoda</taxon>
        <taxon>Hexapoda</taxon>
        <taxon>Insecta</taxon>
        <taxon>Pterygota</taxon>
        <taxon>Palaeoptera</taxon>
        <taxon>Ephemeroptera</taxon>
        <taxon>Pisciforma</taxon>
        <taxon>Baetidae</taxon>
        <taxon>Cloeon</taxon>
    </lineage>
</organism>
<dbReference type="Pfam" id="PF10171">
    <property type="entry name" value="Tim29"/>
    <property type="match status" value="1"/>
</dbReference>
<evidence type="ECO:0008006" key="3">
    <source>
        <dbReference type="Google" id="ProtNLM"/>
    </source>
</evidence>
<sequence length="214" mass="25129">MAKVVRPSFLARIRDAQRAKVVSFGARMKERFTYKLPEKYKDTWIDRMLTYWQNLLKDYKEAGLDTLRDMRDKPLKASVYGGLLGSAYFCAKRNPDQVSYRHHLLEAQNDVAFTCASIQNKNAVAYLSHLEELHNQGIIRYFSFGVVSVMWFDNYSKSLGLYEALCDYLKPSYLDIAKSRIVDVGFLNKWWFLNRNMIDFDVNDDEWSDQKKTI</sequence>
<accession>A0A8S1C5W3</accession>
<dbReference type="InterPro" id="IPR019322">
    <property type="entry name" value="TIMM29"/>
</dbReference>
<dbReference type="AlphaFoldDB" id="A0A8S1C5W3"/>
<reference evidence="1 2" key="1">
    <citation type="submission" date="2020-04" db="EMBL/GenBank/DDBJ databases">
        <authorList>
            <person name="Alioto T."/>
            <person name="Alioto T."/>
            <person name="Gomez Garrido J."/>
        </authorList>
    </citation>
    <scope>NUCLEOTIDE SEQUENCE [LARGE SCALE GENOMIC DNA]</scope>
</reference>
<keyword evidence="2" id="KW-1185">Reference proteome</keyword>
<gene>
    <name evidence="1" type="ORF">CLODIP_2_CD01145</name>
</gene>